<protein>
    <submittedName>
        <fullName evidence="1">Uncharacterized protein</fullName>
    </submittedName>
</protein>
<keyword evidence="2" id="KW-1185">Reference proteome</keyword>
<dbReference type="AlphaFoldDB" id="A0A1B7IVD8"/>
<evidence type="ECO:0000313" key="1">
    <source>
        <dbReference type="EMBL" id="OAT33856.1"/>
    </source>
</evidence>
<dbReference type="Proteomes" id="UP000078410">
    <property type="component" value="Unassembled WGS sequence"/>
</dbReference>
<sequence>MKYFSSDQVFNDLVSGEVKRYVIYASMQAAKSRGYTDRMEMFQSAIIRYDQYRKENTN</sequence>
<evidence type="ECO:0000313" key="2">
    <source>
        <dbReference type="Proteomes" id="UP000078410"/>
    </source>
</evidence>
<gene>
    <name evidence="1" type="ORF">M975_0391</name>
</gene>
<organism evidence="1 2">
    <name type="scientific">Buttiauxella brennerae ATCC 51605</name>
    <dbReference type="NCBI Taxonomy" id="1354251"/>
    <lineage>
        <taxon>Bacteria</taxon>
        <taxon>Pseudomonadati</taxon>
        <taxon>Pseudomonadota</taxon>
        <taxon>Gammaproteobacteria</taxon>
        <taxon>Enterobacterales</taxon>
        <taxon>Enterobacteriaceae</taxon>
        <taxon>Buttiauxella</taxon>
    </lineage>
</organism>
<accession>A0A1B7IVD8</accession>
<dbReference type="EMBL" id="LXER01000006">
    <property type="protein sequence ID" value="OAT33856.1"/>
    <property type="molecule type" value="Genomic_DNA"/>
</dbReference>
<reference evidence="1 2" key="1">
    <citation type="submission" date="2016-04" db="EMBL/GenBank/DDBJ databases">
        <title>ATOL: Assembling a taxonomically balanced genome-scale reconstruction of the evolutionary history of the Enterobacteriaceae.</title>
        <authorList>
            <person name="Plunkett G.III."/>
            <person name="Neeno-Eckwall E.C."/>
            <person name="Glasner J.D."/>
            <person name="Perna N.T."/>
        </authorList>
    </citation>
    <scope>NUCLEOTIDE SEQUENCE [LARGE SCALE GENOMIC DNA]</scope>
    <source>
        <strain evidence="1 2">ATCC 51605</strain>
    </source>
</reference>
<name>A0A1B7IVD8_9ENTR</name>
<comment type="caution">
    <text evidence="1">The sequence shown here is derived from an EMBL/GenBank/DDBJ whole genome shotgun (WGS) entry which is preliminary data.</text>
</comment>
<proteinExistence type="predicted"/>
<dbReference type="PATRIC" id="fig|1354251.4.peg.403"/>